<protein>
    <submittedName>
        <fullName evidence="2">Uncharacterized protein</fullName>
    </submittedName>
</protein>
<proteinExistence type="predicted"/>
<reference evidence="2 3" key="1">
    <citation type="submission" date="2019-08" db="EMBL/GenBank/DDBJ databases">
        <authorList>
            <person name="Liang Q."/>
        </authorList>
    </citation>
    <scope>NUCLEOTIDE SEQUENCE [LARGE SCALE GENOMIC DNA]</scope>
    <source>
        <strain evidence="2 3">V1718</strain>
    </source>
</reference>
<keyword evidence="3" id="KW-1185">Reference proteome</keyword>
<dbReference type="KEGG" id="bbae:FRD01_04815"/>
<evidence type="ECO:0000256" key="1">
    <source>
        <dbReference type="SAM" id="MobiDB-lite"/>
    </source>
</evidence>
<name>A0A5B8Y3N5_9DELT</name>
<evidence type="ECO:0000313" key="2">
    <source>
        <dbReference type="EMBL" id="QED30289.1"/>
    </source>
</evidence>
<accession>A0A5B8Y3N5</accession>
<feature type="region of interest" description="Disordered" evidence="1">
    <location>
        <begin position="1"/>
        <end position="24"/>
    </location>
</feature>
<dbReference type="AlphaFoldDB" id="A0A5B8Y3N5"/>
<dbReference type="Proteomes" id="UP000321595">
    <property type="component" value="Chromosome"/>
</dbReference>
<sequence length="24" mass="2959">MWRHIDTESQRMGQRVCNPHWGHP</sequence>
<evidence type="ECO:0000313" key="3">
    <source>
        <dbReference type="Proteomes" id="UP000321595"/>
    </source>
</evidence>
<organism evidence="2 3">
    <name type="scientific">Microvenator marinus</name>
    <dbReference type="NCBI Taxonomy" id="2600177"/>
    <lineage>
        <taxon>Bacteria</taxon>
        <taxon>Deltaproteobacteria</taxon>
        <taxon>Bradymonadales</taxon>
        <taxon>Microvenatoraceae</taxon>
        <taxon>Microvenator</taxon>
    </lineage>
</organism>
<dbReference type="EMBL" id="CP042467">
    <property type="protein sequence ID" value="QED30289.1"/>
    <property type="molecule type" value="Genomic_DNA"/>
</dbReference>
<gene>
    <name evidence="2" type="ORF">FRD01_04815</name>
</gene>